<evidence type="ECO:0000313" key="2">
    <source>
        <dbReference type="Proteomes" id="UP000005408"/>
    </source>
</evidence>
<name>A0A8W8K553_MAGGI</name>
<accession>A0A8W8K553</accession>
<dbReference type="Proteomes" id="UP000005408">
    <property type="component" value="Unassembled WGS sequence"/>
</dbReference>
<sequence length="420" mass="47431">MHGLTSKFPGNPDFSQLHSELASKMIRIVIIGMLATVATGQMFGGMDISSMMSSINPEMLKDLTPEKIEDALKNLPPQMKDMMHSMGVDESQLEDMVKNLPKDMDLSALADQVKDNAAFNTDQIKDMMKGMGIEGDLNDIIPKMKKDLLKQVEKDLDMKIEDVDTSDIVGKLKEKIMGDLKEEGLDLSNPEELKRQILEEMKVSYGVEPDMDNDEFKQMIVKNIISDLQEAGFEVDPEKPEESLMKVREIANEKAKEFGFDFSEGFSFDSITNTIMEKLRAFGVPVDEPNKLLPYIMEKAQEYWPMIEEMMMAQTMPPMQPAPMPMGPAPQYGAPLTLNLEINVDGGDRPTNVGMPGSHFSEEEVSEILQDLLHYRTLAKSLIAKNEMLHHRIEALESRRPPMSKSPMLNALMHKYHEEN</sequence>
<protein>
    <submittedName>
        <fullName evidence="1">Uncharacterized protein</fullName>
    </submittedName>
</protein>
<keyword evidence="2" id="KW-1185">Reference proteome</keyword>
<dbReference type="AlphaFoldDB" id="A0A8W8K553"/>
<dbReference type="EnsemblMetazoa" id="G21703.1">
    <property type="protein sequence ID" value="G21703.1:cds"/>
    <property type="gene ID" value="G21703"/>
</dbReference>
<organism evidence="1 2">
    <name type="scientific">Magallana gigas</name>
    <name type="common">Pacific oyster</name>
    <name type="synonym">Crassostrea gigas</name>
    <dbReference type="NCBI Taxonomy" id="29159"/>
    <lineage>
        <taxon>Eukaryota</taxon>
        <taxon>Metazoa</taxon>
        <taxon>Spiralia</taxon>
        <taxon>Lophotrochozoa</taxon>
        <taxon>Mollusca</taxon>
        <taxon>Bivalvia</taxon>
        <taxon>Autobranchia</taxon>
        <taxon>Pteriomorphia</taxon>
        <taxon>Ostreida</taxon>
        <taxon>Ostreoidea</taxon>
        <taxon>Ostreidae</taxon>
        <taxon>Magallana</taxon>
    </lineage>
</organism>
<evidence type="ECO:0000313" key="1">
    <source>
        <dbReference type="EnsemblMetazoa" id="G21703.1:cds"/>
    </source>
</evidence>
<proteinExistence type="predicted"/>
<reference evidence="1" key="1">
    <citation type="submission" date="2022-08" db="UniProtKB">
        <authorList>
            <consortium name="EnsemblMetazoa"/>
        </authorList>
    </citation>
    <scope>IDENTIFICATION</scope>
    <source>
        <strain evidence="1">05x7-T-G4-1.051#20</strain>
    </source>
</reference>